<feature type="active site" evidence="5">
    <location>
        <position position="153"/>
    </location>
</feature>
<comment type="function">
    <text evidence="4">Cell wall formation.</text>
</comment>
<dbReference type="InterPro" id="IPR016185">
    <property type="entry name" value="PreATP-grasp_dom_sf"/>
</dbReference>
<evidence type="ECO:0000256" key="4">
    <source>
        <dbReference type="HAMAP-Rule" id="MF_00047"/>
    </source>
</evidence>
<dbReference type="EC" id="6.3.2.4" evidence="4"/>
<reference evidence="9 10" key="1">
    <citation type="submission" date="2020-08" db="EMBL/GenBank/DDBJ databases">
        <title>Sequencing the genomes of 1000 actinobacteria strains.</title>
        <authorList>
            <person name="Klenk H.-P."/>
        </authorList>
    </citation>
    <scope>NUCLEOTIDE SEQUENCE [LARGE SCALE GENOMIC DNA]</scope>
    <source>
        <strain evidence="9 10">DSM 45784</strain>
    </source>
</reference>
<gene>
    <name evidence="4" type="primary">ddl</name>
    <name evidence="9" type="ORF">BJ982_001448</name>
</gene>
<protein>
    <recommendedName>
        <fullName evidence="4">D-alanine--D-alanine ligase</fullName>
        <ecNumber evidence="4">6.3.2.4</ecNumber>
    </recommendedName>
    <alternativeName>
        <fullName evidence="4">D-Ala-D-Ala ligase</fullName>
    </alternativeName>
    <alternativeName>
        <fullName evidence="4">D-alanylalanine synthetase</fullName>
    </alternativeName>
</protein>
<evidence type="ECO:0000256" key="6">
    <source>
        <dbReference type="PIRSR" id="PIRSR039102-3"/>
    </source>
</evidence>
<feature type="domain" description="ATP-grasp" evidence="8">
    <location>
        <begin position="103"/>
        <end position="310"/>
    </location>
</feature>
<feature type="binding site" evidence="6">
    <location>
        <position position="277"/>
    </location>
    <ligand>
        <name>Mg(2+)</name>
        <dbReference type="ChEBI" id="CHEBI:18420"/>
        <label>2</label>
    </ligand>
</feature>
<evidence type="ECO:0000256" key="3">
    <source>
        <dbReference type="ARBA" id="ARBA00023316"/>
    </source>
</evidence>
<keyword evidence="4" id="KW-0573">Peptidoglycan synthesis</keyword>
<dbReference type="UniPathway" id="UPA00219"/>
<dbReference type="GO" id="GO:0008716">
    <property type="term" value="F:D-alanine-D-alanine ligase activity"/>
    <property type="evidence" value="ECO:0007669"/>
    <property type="project" value="UniProtKB-UniRule"/>
</dbReference>
<evidence type="ECO:0000313" key="10">
    <source>
        <dbReference type="Proteomes" id="UP000542210"/>
    </source>
</evidence>
<keyword evidence="10" id="KW-1185">Reference proteome</keyword>
<dbReference type="NCBIfam" id="TIGR01205">
    <property type="entry name" value="D_ala_D_alaTIGR"/>
    <property type="match status" value="1"/>
</dbReference>
<evidence type="ECO:0000259" key="8">
    <source>
        <dbReference type="PROSITE" id="PS50975"/>
    </source>
</evidence>
<dbReference type="InterPro" id="IPR013815">
    <property type="entry name" value="ATP_grasp_subdomain_1"/>
</dbReference>
<dbReference type="RefSeq" id="WP_184877719.1">
    <property type="nucleotide sequence ID" value="NZ_BOOV01000010.1"/>
</dbReference>
<dbReference type="Pfam" id="PF01820">
    <property type="entry name" value="Dala_Dala_lig_N"/>
    <property type="match status" value="1"/>
</dbReference>
<dbReference type="GO" id="GO:0071555">
    <property type="term" value="P:cell wall organization"/>
    <property type="evidence" value="ECO:0007669"/>
    <property type="project" value="UniProtKB-KW"/>
</dbReference>
<keyword evidence="7" id="KW-0067">ATP-binding</keyword>
<dbReference type="PANTHER" id="PTHR23132:SF23">
    <property type="entry name" value="D-ALANINE--D-ALANINE LIGASE B"/>
    <property type="match status" value="1"/>
</dbReference>
<accession>A0A7W7D4N5</accession>
<keyword evidence="6" id="KW-0464">Manganese</keyword>
<organism evidence="9 10">
    <name type="scientific">Sphaerisporangium siamense</name>
    <dbReference type="NCBI Taxonomy" id="795645"/>
    <lineage>
        <taxon>Bacteria</taxon>
        <taxon>Bacillati</taxon>
        <taxon>Actinomycetota</taxon>
        <taxon>Actinomycetes</taxon>
        <taxon>Streptosporangiales</taxon>
        <taxon>Streptosporangiaceae</taxon>
        <taxon>Sphaerisporangium</taxon>
    </lineage>
</organism>
<keyword evidence="4" id="KW-0963">Cytoplasm</keyword>
<keyword evidence="4" id="KW-0133">Cell shape</keyword>
<dbReference type="NCBIfam" id="NF002378">
    <property type="entry name" value="PRK01372.1"/>
    <property type="match status" value="1"/>
</dbReference>
<comment type="cofactor">
    <cofactor evidence="6">
        <name>Mg(2+)</name>
        <dbReference type="ChEBI" id="CHEBI:18420"/>
    </cofactor>
    <cofactor evidence="6">
        <name>Mn(2+)</name>
        <dbReference type="ChEBI" id="CHEBI:29035"/>
    </cofactor>
    <text evidence="6">Binds 2 magnesium or manganese ions per subunit.</text>
</comment>
<dbReference type="GO" id="GO:0046872">
    <property type="term" value="F:metal ion binding"/>
    <property type="evidence" value="ECO:0007669"/>
    <property type="project" value="UniProtKB-KW"/>
</dbReference>
<dbReference type="GO" id="GO:0008360">
    <property type="term" value="P:regulation of cell shape"/>
    <property type="evidence" value="ECO:0007669"/>
    <property type="project" value="UniProtKB-KW"/>
</dbReference>
<feature type="active site" evidence="5">
    <location>
        <position position="17"/>
    </location>
</feature>
<dbReference type="GO" id="GO:0009252">
    <property type="term" value="P:peptidoglycan biosynthetic process"/>
    <property type="evidence" value="ECO:0007669"/>
    <property type="project" value="UniProtKB-UniRule"/>
</dbReference>
<evidence type="ECO:0000313" key="9">
    <source>
        <dbReference type="EMBL" id="MBB4699904.1"/>
    </source>
</evidence>
<dbReference type="PANTHER" id="PTHR23132">
    <property type="entry name" value="D-ALANINE--D-ALANINE LIGASE"/>
    <property type="match status" value="1"/>
</dbReference>
<dbReference type="Gene3D" id="3.30.470.20">
    <property type="entry name" value="ATP-grasp fold, B domain"/>
    <property type="match status" value="1"/>
</dbReference>
<feature type="binding site" evidence="6">
    <location>
        <position position="279"/>
    </location>
    <ligand>
        <name>Mg(2+)</name>
        <dbReference type="ChEBI" id="CHEBI:18420"/>
        <label>2</label>
    </ligand>
</feature>
<evidence type="ECO:0000256" key="2">
    <source>
        <dbReference type="ARBA" id="ARBA00022598"/>
    </source>
</evidence>
<feature type="binding site" evidence="6">
    <location>
        <position position="277"/>
    </location>
    <ligand>
        <name>Mg(2+)</name>
        <dbReference type="ChEBI" id="CHEBI:18420"/>
        <label>1</label>
    </ligand>
</feature>
<dbReference type="AlphaFoldDB" id="A0A7W7D4N5"/>
<dbReference type="InterPro" id="IPR011761">
    <property type="entry name" value="ATP-grasp"/>
</dbReference>
<name>A0A7W7D4N5_9ACTN</name>
<evidence type="ECO:0000256" key="5">
    <source>
        <dbReference type="PIRSR" id="PIRSR039102-1"/>
    </source>
</evidence>
<feature type="binding site" evidence="6">
    <location>
        <position position="264"/>
    </location>
    <ligand>
        <name>Mg(2+)</name>
        <dbReference type="ChEBI" id="CHEBI:18420"/>
        <label>1</label>
    </ligand>
</feature>
<keyword evidence="3 4" id="KW-0961">Cell wall biogenesis/degradation</keyword>
<evidence type="ECO:0000256" key="7">
    <source>
        <dbReference type="PROSITE-ProRule" id="PRU00409"/>
    </source>
</evidence>
<dbReference type="SUPFAM" id="SSF52440">
    <property type="entry name" value="PreATP-grasp domain"/>
    <property type="match status" value="1"/>
</dbReference>
<dbReference type="Proteomes" id="UP000542210">
    <property type="component" value="Unassembled WGS sequence"/>
</dbReference>
<comment type="caution">
    <text evidence="9">The sequence shown here is derived from an EMBL/GenBank/DDBJ whole genome shotgun (WGS) entry which is preliminary data.</text>
</comment>
<keyword evidence="7" id="KW-0547">Nucleotide-binding</keyword>
<keyword evidence="6" id="KW-0460">Magnesium</keyword>
<keyword evidence="2 4" id="KW-0436">Ligase</keyword>
<dbReference type="EMBL" id="JACHND010000001">
    <property type="protein sequence ID" value="MBB4699904.1"/>
    <property type="molecule type" value="Genomic_DNA"/>
</dbReference>
<dbReference type="Gene3D" id="3.40.50.20">
    <property type="match status" value="1"/>
</dbReference>
<dbReference type="InterPro" id="IPR011127">
    <property type="entry name" value="Dala_Dala_lig_N"/>
</dbReference>
<dbReference type="GO" id="GO:0005524">
    <property type="term" value="F:ATP binding"/>
    <property type="evidence" value="ECO:0007669"/>
    <property type="project" value="UniProtKB-UniRule"/>
</dbReference>
<dbReference type="HAMAP" id="MF_00047">
    <property type="entry name" value="Dala_Dala_lig"/>
    <property type="match status" value="1"/>
</dbReference>
<sequence length="318" mass="33190">MSDLGHVLVLAGGLSYEREVSLRSGRRVSEVLRAAGIDVETRDTDSSLVPSVLADPPDAVFVTLHGGSGEDGAIRSVLELLSVPYVGAAPDACRIAFDKPTAKTVVRSVGVRTPEAVVLPKETFHDLGASAVLARIIDRLGLPLFVKPSRGGSALGASIVRKADELPAAMVGCFAYGDTALVERYIEGVEVAVSVVDVGDGPAALPPVEIVADEGVYDYSARYTAGHTEFFAPARLRPEVAEACAQMAITAHTALGLRDLSRTDIIVDASGEPYFLEVNVAPGMTETSLLPMAVEAAGQDLSQICAALLRAAVRRAAA</sequence>
<keyword evidence="6" id="KW-0479">Metal-binding</keyword>
<dbReference type="SUPFAM" id="SSF56059">
    <property type="entry name" value="Glutathione synthetase ATP-binding domain-like"/>
    <property type="match status" value="1"/>
</dbReference>
<dbReference type="InterPro" id="IPR011095">
    <property type="entry name" value="Dala_Dala_lig_C"/>
</dbReference>
<comment type="similarity">
    <text evidence="1 4">Belongs to the D-alanine--D-alanine ligase family.</text>
</comment>
<dbReference type="PROSITE" id="PS50975">
    <property type="entry name" value="ATP_GRASP"/>
    <property type="match status" value="1"/>
</dbReference>
<dbReference type="Gene3D" id="3.30.1490.20">
    <property type="entry name" value="ATP-grasp fold, A domain"/>
    <property type="match status" value="1"/>
</dbReference>
<feature type="active site" evidence="5">
    <location>
        <position position="288"/>
    </location>
</feature>
<dbReference type="InterPro" id="IPR005905">
    <property type="entry name" value="D_ala_D_ala"/>
</dbReference>
<dbReference type="Pfam" id="PF07478">
    <property type="entry name" value="Dala_Dala_lig_C"/>
    <property type="match status" value="1"/>
</dbReference>
<comment type="subcellular location">
    <subcellularLocation>
        <location evidence="4">Cytoplasm</location>
    </subcellularLocation>
</comment>
<comment type="pathway">
    <text evidence="4">Cell wall biogenesis; peptidoglycan biosynthesis.</text>
</comment>
<comment type="catalytic activity">
    <reaction evidence="4">
        <text>2 D-alanine + ATP = D-alanyl-D-alanine + ADP + phosphate + H(+)</text>
        <dbReference type="Rhea" id="RHEA:11224"/>
        <dbReference type="ChEBI" id="CHEBI:15378"/>
        <dbReference type="ChEBI" id="CHEBI:30616"/>
        <dbReference type="ChEBI" id="CHEBI:43474"/>
        <dbReference type="ChEBI" id="CHEBI:57416"/>
        <dbReference type="ChEBI" id="CHEBI:57822"/>
        <dbReference type="ChEBI" id="CHEBI:456216"/>
        <dbReference type="EC" id="6.3.2.4"/>
    </reaction>
</comment>
<dbReference type="PIRSF" id="PIRSF039102">
    <property type="entry name" value="Ddl/VanB"/>
    <property type="match status" value="1"/>
</dbReference>
<dbReference type="GO" id="GO:0005737">
    <property type="term" value="C:cytoplasm"/>
    <property type="evidence" value="ECO:0007669"/>
    <property type="project" value="UniProtKB-SubCell"/>
</dbReference>
<evidence type="ECO:0000256" key="1">
    <source>
        <dbReference type="ARBA" id="ARBA00010871"/>
    </source>
</evidence>
<proteinExistence type="inferred from homology"/>